<keyword evidence="1" id="KW-1133">Transmembrane helix</keyword>
<dbReference type="AlphaFoldDB" id="A0A1J5RLG5"/>
<keyword evidence="1" id="KW-0812">Transmembrane</keyword>
<organism evidence="2">
    <name type="scientific">mine drainage metagenome</name>
    <dbReference type="NCBI Taxonomy" id="410659"/>
    <lineage>
        <taxon>unclassified sequences</taxon>
        <taxon>metagenomes</taxon>
        <taxon>ecological metagenomes</taxon>
    </lineage>
</organism>
<accession>A0A1J5RLG5</accession>
<comment type="caution">
    <text evidence="2">The sequence shown here is derived from an EMBL/GenBank/DDBJ whole genome shotgun (WGS) entry which is preliminary data.</text>
</comment>
<sequence>MRSTKASAAIDRLKRRSDNALYSMTMSGSGLFTLVLATGNGESNRLCDPMMMDDFVAFVNAYGPQTPKRVSKFDVAFSKQLTRKS</sequence>
<name>A0A1J5RLG5_9ZZZZ</name>
<protein>
    <submittedName>
        <fullName evidence="2">Uncharacterized protein</fullName>
    </submittedName>
</protein>
<gene>
    <name evidence="2" type="ORF">GALL_252650</name>
</gene>
<evidence type="ECO:0000256" key="1">
    <source>
        <dbReference type="SAM" id="Phobius"/>
    </source>
</evidence>
<reference evidence="2" key="1">
    <citation type="submission" date="2016-10" db="EMBL/GenBank/DDBJ databases">
        <title>Sequence of Gallionella enrichment culture.</title>
        <authorList>
            <person name="Poehlein A."/>
            <person name="Muehling M."/>
            <person name="Daniel R."/>
        </authorList>
    </citation>
    <scope>NUCLEOTIDE SEQUENCE</scope>
</reference>
<feature type="transmembrane region" description="Helical" evidence="1">
    <location>
        <begin position="20"/>
        <end position="39"/>
    </location>
</feature>
<dbReference type="EMBL" id="MLJW01000222">
    <property type="protein sequence ID" value="OIQ92823.1"/>
    <property type="molecule type" value="Genomic_DNA"/>
</dbReference>
<evidence type="ECO:0000313" key="2">
    <source>
        <dbReference type="EMBL" id="OIQ92823.1"/>
    </source>
</evidence>
<proteinExistence type="predicted"/>
<keyword evidence="1" id="KW-0472">Membrane</keyword>